<feature type="region of interest" description="Disordered" evidence="1">
    <location>
        <begin position="1"/>
        <end position="32"/>
    </location>
</feature>
<protein>
    <submittedName>
        <fullName evidence="2">Uncharacterized protein</fullName>
    </submittedName>
</protein>
<dbReference type="InParanoid" id="M1DC87"/>
<proteinExistence type="predicted"/>
<feature type="compositionally biased region" description="Polar residues" evidence="1">
    <location>
        <begin position="232"/>
        <end position="250"/>
    </location>
</feature>
<accession>M1DC87</accession>
<sequence>MSVNGRNGSQVGHQDDIGNLNDVNKPNTNDPHLLGGFGAIPFPPQEGNVVVHIKIREALKEVDKKGDERSSRSVADQFREAVLYHPMVEMRKVWKIRGWRVESPFSVSLNRSASPTEFRRLAKCKSIVEPVKLDELEKQLDASPTSSTISIQTTHLTSQNMVFYTTYGVLVPKNKKRSSEFRPVRWIGVGALIEKRDLTFLLFTGPRCFFGRPADQIHSRYDPKDGAFDPISQGTGIQTGESTTQTSPAEMSTAAPTEPGTATHAETTPGTDAQLQTAAQSSYAPTGGEAA</sequence>
<feature type="compositionally biased region" description="Polar residues" evidence="1">
    <location>
        <begin position="21"/>
        <end position="30"/>
    </location>
</feature>
<evidence type="ECO:0000256" key="1">
    <source>
        <dbReference type="SAM" id="MobiDB-lite"/>
    </source>
</evidence>
<evidence type="ECO:0000313" key="2">
    <source>
        <dbReference type="EnsemblPlants" id="PGSC0003DMT400086662"/>
    </source>
</evidence>
<dbReference type="Proteomes" id="UP000011115">
    <property type="component" value="Unassembled WGS sequence"/>
</dbReference>
<keyword evidence="3" id="KW-1185">Reference proteome</keyword>
<dbReference type="EnsemblPlants" id="PGSC0003DMT400086662">
    <property type="protein sequence ID" value="PGSC0003DMT400086662"/>
    <property type="gene ID" value="PGSC0003DMG400036233"/>
</dbReference>
<name>M1DC87_SOLTU</name>
<dbReference type="Gramene" id="PGSC0003DMT400086662">
    <property type="protein sequence ID" value="PGSC0003DMT400086662"/>
    <property type="gene ID" value="PGSC0003DMG400036233"/>
</dbReference>
<feature type="compositionally biased region" description="Polar residues" evidence="1">
    <location>
        <begin position="1"/>
        <end position="12"/>
    </location>
</feature>
<feature type="region of interest" description="Disordered" evidence="1">
    <location>
        <begin position="219"/>
        <end position="291"/>
    </location>
</feature>
<dbReference type="AlphaFoldDB" id="M1DC87"/>
<organism evidence="2 3">
    <name type="scientific">Solanum tuberosum</name>
    <name type="common">Potato</name>
    <dbReference type="NCBI Taxonomy" id="4113"/>
    <lineage>
        <taxon>Eukaryota</taxon>
        <taxon>Viridiplantae</taxon>
        <taxon>Streptophyta</taxon>
        <taxon>Embryophyta</taxon>
        <taxon>Tracheophyta</taxon>
        <taxon>Spermatophyta</taxon>
        <taxon>Magnoliopsida</taxon>
        <taxon>eudicotyledons</taxon>
        <taxon>Gunneridae</taxon>
        <taxon>Pentapetalae</taxon>
        <taxon>asterids</taxon>
        <taxon>lamiids</taxon>
        <taxon>Solanales</taxon>
        <taxon>Solanaceae</taxon>
        <taxon>Solanoideae</taxon>
        <taxon>Solaneae</taxon>
        <taxon>Solanum</taxon>
    </lineage>
</organism>
<evidence type="ECO:0000313" key="3">
    <source>
        <dbReference type="Proteomes" id="UP000011115"/>
    </source>
</evidence>
<feature type="compositionally biased region" description="Polar residues" evidence="1">
    <location>
        <begin position="264"/>
        <end position="284"/>
    </location>
</feature>
<reference evidence="3" key="1">
    <citation type="journal article" date="2011" name="Nature">
        <title>Genome sequence and analysis of the tuber crop potato.</title>
        <authorList>
            <consortium name="The Potato Genome Sequencing Consortium"/>
        </authorList>
    </citation>
    <scope>NUCLEOTIDE SEQUENCE [LARGE SCALE GENOMIC DNA]</scope>
    <source>
        <strain evidence="3">cv. DM1-3 516 R44</strain>
    </source>
</reference>
<reference evidence="2" key="2">
    <citation type="submission" date="2015-06" db="UniProtKB">
        <authorList>
            <consortium name="EnsemblPlants"/>
        </authorList>
    </citation>
    <scope>IDENTIFICATION</scope>
    <source>
        <strain evidence="2">DM1-3 516 R44</strain>
    </source>
</reference>
<dbReference type="PaxDb" id="4113-PGSC0003DMT400086662"/>
<dbReference type="HOGENOM" id="CLU_957807_0_0_1"/>